<organism evidence="3">
    <name type="scientific">Fusarium culmorum CS7071</name>
    <dbReference type="NCBI Taxonomy" id="1318462"/>
    <lineage>
        <taxon>Eukaryota</taxon>
        <taxon>Fungi</taxon>
        <taxon>Dikarya</taxon>
        <taxon>Ascomycota</taxon>
        <taxon>Pezizomycotina</taxon>
        <taxon>Sordariomycetes</taxon>
        <taxon>Hypocreomycetidae</taxon>
        <taxon>Hypocreales</taxon>
        <taxon>Nectriaceae</taxon>
        <taxon>Fusarium</taxon>
    </lineage>
</organism>
<keyword evidence="1" id="KW-1133">Transmembrane helix</keyword>
<name>A0A060QMR1_FUSCU</name>
<evidence type="ECO:0000313" key="3">
    <source>
        <dbReference type="EMBL" id="CDL73516.1"/>
    </source>
</evidence>
<feature type="transmembrane region" description="Helical" evidence="1">
    <location>
        <begin position="20"/>
        <end position="42"/>
    </location>
</feature>
<dbReference type="SUPFAM" id="SSF55608">
    <property type="entry name" value="Homing endonucleases"/>
    <property type="match status" value="2"/>
</dbReference>
<keyword evidence="1" id="KW-0812">Transmembrane</keyword>
<evidence type="ECO:0000259" key="2">
    <source>
        <dbReference type="Pfam" id="PF00961"/>
    </source>
</evidence>
<proteinExistence type="predicted"/>
<keyword evidence="3" id="KW-0540">Nuclease</keyword>
<dbReference type="Pfam" id="PF00961">
    <property type="entry name" value="LAGLIDADG_1"/>
    <property type="match status" value="1"/>
</dbReference>
<protein>
    <submittedName>
        <fullName evidence="3">LAGLIDADG endonuclease n1 TaxGibberella zeae PH-1 RepIDA5J065_GIBZE</fullName>
    </submittedName>
</protein>
<feature type="domain" description="Homing endonuclease LAGLIDADG" evidence="2">
    <location>
        <begin position="199"/>
        <end position="296"/>
    </location>
</feature>
<comment type="caution">
    <text evidence="3">The sequence shown here is derived from an EMBL/GenBank/DDBJ whole genome shotgun (WGS) entry which is preliminary data.</text>
</comment>
<sequence length="329" mass="37696">MYTVGLDVDKLVFTVKILLYAGNSWLSSPLVFIALGTIYLYLTRQSAGNFFCFSTMAKAATKNTYNKWFELPKISEHVPIHNSNLNDEELGYFLAGLIEGDGWFGKKELHIVFSENDSSLAYLIKKRIGHGNIYKIKDKKAVRYICKNKEGLSIILSLINGKFVSNYKYEQLIKHNYSEDFNINILPPLMSLSLDNYWLAGFTQADGCFHISVVKSKTHKAGYSIRLEFSLKQNDVLPLRLLYNELEMGNLSQYHTGVWCYKSTGYKTAAHLINYFDKYNIFAGKYVDYIKFRKVYIMITEGKHLEEKGIKKIKSISSKGSSETSTQEI</sequence>
<dbReference type="GO" id="GO:0005739">
    <property type="term" value="C:mitochondrion"/>
    <property type="evidence" value="ECO:0007669"/>
    <property type="project" value="UniProtKB-ARBA"/>
</dbReference>
<reference evidence="3" key="1">
    <citation type="submission" date="2013-05" db="EMBL/GenBank/DDBJ databases">
        <title>Draft genome sequences of six wheat associated Fusarium spp. isolates.</title>
        <authorList>
            <person name="Moolhuijzen P.M."/>
            <person name="Manners J.M."/>
            <person name="Wilcox S."/>
            <person name="Bellgard M.I."/>
            <person name="Gardiner D.M."/>
        </authorList>
    </citation>
    <scope>NUCLEOTIDE SEQUENCE</scope>
    <source>
        <strain evidence="3">CS7071</strain>
    </source>
</reference>
<gene>
    <name evidence="3" type="ORF">BN852_0127080</name>
</gene>
<keyword evidence="3" id="KW-0378">Hydrolase</keyword>
<accession>A0A060QMR1</accession>
<dbReference type="EMBL" id="CBMH010002265">
    <property type="protein sequence ID" value="CDL73516.1"/>
    <property type="molecule type" value="Genomic_DNA"/>
</dbReference>
<evidence type="ECO:0000256" key="1">
    <source>
        <dbReference type="SAM" id="Phobius"/>
    </source>
</evidence>
<dbReference type="Gene3D" id="3.10.28.10">
    <property type="entry name" value="Homing endonucleases"/>
    <property type="match status" value="2"/>
</dbReference>
<dbReference type="PANTHER" id="PTHR36181:SF3">
    <property type="entry name" value="INTRON-ENCODED DNA ENDONUCLEASE AI5 BETA"/>
    <property type="match status" value="1"/>
</dbReference>
<dbReference type="InterPro" id="IPR027434">
    <property type="entry name" value="Homing_endonucl"/>
</dbReference>
<dbReference type="PANTHER" id="PTHR36181">
    <property type="entry name" value="INTRON-ENCODED ENDONUCLEASE AI3-RELATED"/>
    <property type="match status" value="1"/>
</dbReference>
<dbReference type="InterPro" id="IPR004860">
    <property type="entry name" value="LAGLIDADG_dom"/>
</dbReference>
<keyword evidence="3" id="KW-0255">Endonuclease</keyword>
<dbReference type="InterPro" id="IPR051289">
    <property type="entry name" value="LAGLIDADG_Endonuclease"/>
</dbReference>
<keyword evidence="1" id="KW-0472">Membrane</keyword>
<dbReference type="GO" id="GO:0004519">
    <property type="term" value="F:endonuclease activity"/>
    <property type="evidence" value="ECO:0007669"/>
    <property type="project" value="UniProtKB-KW"/>
</dbReference>
<dbReference type="AlphaFoldDB" id="A0A060QMR1"/>